<dbReference type="InterPro" id="IPR013762">
    <property type="entry name" value="Integrase-like_cat_sf"/>
</dbReference>
<gene>
    <name evidence="4" type="ORF">FHG66_06000</name>
</gene>
<dbReference type="RefSeq" id="WP_139075846.1">
    <property type="nucleotide sequence ID" value="NZ_VDFU01000005.1"/>
</dbReference>
<keyword evidence="1" id="KW-0229">DNA integration</keyword>
<dbReference type="OrthoDB" id="7216962at2"/>
<dbReference type="InterPro" id="IPR050090">
    <property type="entry name" value="Tyrosine_recombinase_XerCD"/>
</dbReference>
<dbReference type="InterPro" id="IPR002104">
    <property type="entry name" value="Integrase_catalytic"/>
</dbReference>
<dbReference type="PROSITE" id="PS51898">
    <property type="entry name" value="TYR_RECOMBINASE"/>
    <property type="match status" value="1"/>
</dbReference>
<dbReference type="PANTHER" id="PTHR30349:SF64">
    <property type="entry name" value="PROPHAGE INTEGRASE INTD-RELATED"/>
    <property type="match status" value="1"/>
</dbReference>
<feature type="domain" description="Tyr recombinase" evidence="3">
    <location>
        <begin position="162"/>
        <end position="346"/>
    </location>
</feature>
<dbReference type="SUPFAM" id="SSF56349">
    <property type="entry name" value="DNA breaking-rejoining enzymes"/>
    <property type="match status" value="1"/>
</dbReference>
<dbReference type="InterPro" id="IPR011010">
    <property type="entry name" value="DNA_brk_join_enz"/>
</dbReference>
<dbReference type="Gene3D" id="1.10.443.10">
    <property type="entry name" value="Intergrase catalytic core"/>
    <property type="match status" value="1"/>
</dbReference>
<evidence type="ECO:0000256" key="2">
    <source>
        <dbReference type="ARBA" id="ARBA00023172"/>
    </source>
</evidence>
<dbReference type="GO" id="GO:0015074">
    <property type="term" value="P:DNA integration"/>
    <property type="evidence" value="ECO:0007669"/>
    <property type="project" value="UniProtKB-KW"/>
</dbReference>
<keyword evidence="2" id="KW-0233">DNA recombination</keyword>
<accession>A0A5C4N4B0</accession>
<evidence type="ECO:0000256" key="1">
    <source>
        <dbReference type="ARBA" id="ARBA00022908"/>
    </source>
</evidence>
<proteinExistence type="predicted"/>
<evidence type="ECO:0000313" key="4">
    <source>
        <dbReference type="EMBL" id="TNC51104.1"/>
    </source>
</evidence>
<comment type="caution">
    <text evidence="4">The sequence shown here is derived from an EMBL/GenBank/DDBJ whole genome shotgun (WGS) entry which is preliminary data.</text>
</comment>
<organism evidence="4 5">
    <name type="scientific">Rubellimicrobium rubrum</name>
    <dbReference type="NCBI Taxonomy" id="2585369"/>
    <lineage>
        <taxon>Bacteria</taxon>
        <taxon>Pseudomonadati</taxon>
        <taxon>Pseudomonadota</taxon>
        <taxon>Alphaproteobacteria</taxon>
        <taxon>Rhodobacterales</taxon>
        <taxon>Roseobacteraceae</taxon>
        <taxon>Rubellimicrobium</taxon>
    </lineage>
</organism>
<keyword evidence="5" id="KW-1185">Reference proteome</keyword>
<dbReference type="EMBL" id="VDFU01000005">
    <property type="protein sequence ID" value="TNC51104.1"/>
    <property type="molecule type" value="Genomic_DNA"/>
</dbReference>
<evidence type="ECO:0000259" key="3">
    <source>
        <dbReference type="PROSITE" id="PS51898"/>
    </source>
</evidence>
<evidence type="ECO:0000313" key="5">
    <source>
        <dbReference type="Proteomes" id="UP000305887"/>
    </source>
</evidence>
<dbReference type="AlphaFoldDB" id="A0A5C4N4B0"/>
<dbReference type="PANTHER" id="PTHR30349">
    <property type="entry name" value="PHAGE INTEGRASE-RELATED"/>
    <property type="match status" value="1"/>
</dbReference>
<sequence length="359" mass="40619">MPLEAYRRGKKWWAKGRVEFNDRPITGYIRESTGASTEAGARKWIHDRTESELRKHLVGDEQAPITFFEAILHSEPDPQAARYLEKVVKHIGDRLVDTITEEDVQTLGPKILPKASTETWRRWIIVPVRSVILNAHAKRLCGPIKIRSYRPEACAKQDKVRGKPSKIKKTPGSWKWLEEFRGHAPYKIGVLAHLMFVTGARISQATSIGPEHLLDLHNRNIVIPGAKGSEDRTIEITQELADELAGIIPKVPRGWPRCRENLRLFGYAGKSGPKKDWDRACEKMQAARLTPHAAGRHGFAQEMMIRNRVDAKAVAAYGGWKSTEMLNRVYTHAEDVDEKILRAIRTGRGLPKTEKSPSL</sequence>
<name>A0A5C4N4B0_9RHOB</name>
<protein>
    <submittedName>
        <fullName evidence="4">Integrase</fullName>
    </submittedName>
</protein>
<reference evidence="4 5" key="1">
    <citation type="submission" date="2019-06" db="EMBL/GenBank/DDBJ databases">
        <title>YIM 131921 draft genome.</title>
        <authorList>
            <person name="Jiang L."/>
        </authorList>
    </citation>
    <scope>NUCLEOTIDE SEQUENCE [LARGE SCALE GENOMIC DNA]</scope>
    <source>
        <strain evidence="4 5">YIM 131921</strain>
    </source>
</reference>
<dbReference type="Pfam" id="PF00589">
    <property type="entry name" value="Phage_integrase"/>
    <property type="match status" value="1"/>
</dbReference>
<dbReference type="Proteomes" id="UP000305887">
    <property type="component" value="Unassembled WGS sequence"/>
</dbReference>
<dbReference type="GO" id="GO:0003677">
    <property type="term" value="F:DNA binding"/>
    <property type="evidence" value="ECO:0007669"/>
    <property type="project" value="InterPro"/>
</dbReference>
<dbReference type="GO" id="GO:0006310">
    <property type="term" value="P:DNA recombination"/>
    <property type="evidence" value="ECO:0007669"/>
    <property type="project" value="UniProtKB-KW"/>
</dbReference>